<accession>A0A8D8C9I0</accession>
<sequence length="138" mass="15329">MLHGTCSPDGHRPESALGMTDQKLHGRAFKQSGIAMRNGNGPRGSPCWRRKRPIWHSVVAEPVLQERRQNISVVNSRKNKNGSRFWSRMTCPAFANLHSITAQNHLGRPVQQMEDLEAANISGTGEVHRNPPTTATQS</sequence>
<evidence type="ECO:0000313" key="2">
    <source>
        <dbReference type="EMBL" id="CAG6489998.1"/>
    </source>
</evidence>
<dbReference type="EMBL" id="HBUE01113899">
    <property type="protein sequence ID" value="CAG6489998.1"/>
    <property type="molecule type" value="Transcribed_RNA"/>
</dbReference>
<name>A0A8D8C9I0_CULPI</name>
<organism evidence="2">
    <name type="scientific">Culex pipiens</name>
    <name type="common">House mosquito</name>
    <dbReference type="NCBI Taxonomy" id="7175"/>
    <lineage>
        <taxon>Eukaryota</taxon>
        <taxon>Metazoa</taxon>
        <taxon>Ecdysozoa</taxon>
        <taxon>Arthropoda</taxon>
        <taxon>Hexapoda</taxon>
        <taxon>Insecta</taxon>
        <taxon>Pterygota</taxon>
        <taxon>Neoptera</taxon>
        <taxon>Endopterygota</taxon>
        <taxon>Diptera</taxon>
        <taxon>Nematocera</taxon>
        <taxon>Culicoidea</taxon>
        <taxon>Culicidae</taxon>
        <taxon>Culicinae</taxon>
        <taxon>Culicini</taxon>
        <taxon>Culex</taxon>
        <taxon>Culex</taxon>
    </lineage>
</organism>
<dbReference type="EMBL" id="HBUE01113904">
    <property type="protein sequence ID" value="CAG6490009.1"/>
    <property type="molecule type" value="Transcribed_RNA"/>
</dbReference>
<feature type="region of interest" description="Disordered" evidence="1">
    <location>
        <begin position="1"/>
        <end position="20"/>
    </location>
</feature>
<proteinExistence type="predicted"/>
<dbReference type="EMBL" id="HBUE01113903">
    <property type="protein sequence ID" value="CAG6490007.1"/>
    <property type="molecule type" value="Transcribed_RNA"/>
</dbReference>
<dbReference type="EMBL" id="HBUE01113909">
    <property type="protein sequence ID" value="CAG6490022.1"/>
    <property type="molecule type" value="Transcribed_RNA"/>
</dbReference>
<dbReference type="EMBL" id="HBUE01113894">
    <property type="protein sequence ID" value="CAG6489990.1"/>
    <property type="molecule type" value="Transcribed_RNA"/>
</dbReference>
<dbReference type="EMBL" id="HBUE01113907">
    <property type="protein sequence ID" value="CAG6490017.1"/>
    <property type="molecule type" value="Transcribed_RNA"/>
</dbReference>
<dbReference type="AlphaFoldDB" id="A0A8D8C9I0"/>
<protein>
    <submittedName>
        <fullName evidence="2">(northern house mosquito) hypothetical protein</fullName>
    </submittedName>
</protein>
<evidence type="ECO:0000256" key="1">
    <source>
        <dbReference type="SAM" id="MobiDB-lite"/>
    </source>
</evidence>
<feature type="region of interest" description="Disordered" evidence="1">
    <location>
        <begin position="30"/>
        <end position="49"/>
    </location>
</feature>
<reference evidence="2" key="1">
    <citation type="submission" date="2021-05" db="EMBL/GenBank/DDBJ databases">
        <authorList>
            <person name="Alioto T."/>
            <person name="Alioto T."/>
            <person name="Gomez Garrido J."/>
        </authorList>
    </citation>
    <scope>NUCLEOTIDE SEQUENCE</scope>
</reference>